<gene>
    <name evidence="1" type="ORF">CXK99_20685</name>
</gene>
<protein>
    <submittedName>
        <fullName evidence="1">Antirestriction protein ArdR</fullName>
    </submittedName>
</protein>
<evidence type="ECO:0000313" key="2">
    <source>
        <dbReference type="Proteomes" id="UP000236003"/>
    </source>
</evidence>
<proteinExistence type="predicted"/>
<dbReference type="Proteomes" id="UP000236003">
    <property type="component" value="Unassembled WGS sequence"/>
</dbReference>
<name>A0A2N8R937_STUST</name>
<dbReference type="RefSeq" id="WP_102821624.1">
    <property type="nucleotide sequence ID" value="NZ_JAMOHR010000043.1"/>
</dbReference>
<sequence length="80" mass="8651">MSQIEALRTTATQWRTANPDRRGGVVLIWQGSVYGWKNCLRDASHEQPGAYAVDAAGHVFIAEGGNDYDGAKAWVAVGCK</sequence>
<comment type="caution">
    <text evidence="1">The sequence shown here is derived from an EMBL/GenBank/DDBJ whole genome shotgun (WGS) entry which is preliminary data.</text>
</comment>
<organism evidence="1 2">
    <name type="scientific">Stutzerimonas stutzeri</name>
    <name type="common">Pseudomonas stutzeri</name>
    <dbReference type="NCBI Taxonomy" id="316"/>
    <lineage>
        <taxon>Bacteria</taxon>
        <taxon>Pseudomonadati</taxon>
        <taxon>Pseudomonadota</taxon>
        <taxon>Gammaproteobacteria</taxon>
        <taxon>Pseudomonadales</taxon>
        <taxon>Pseudomonadaceae</taxon>
        <taxon>Stutzerimonas</taxon>
    </lineage>
</organism>
<dbReference type="AlphaFoldDB" id="A0A2N8R937"/>
<evidence type="ECO:0000313" key="1">
    <source>
        <dbReference type="EMBL" id="PNF57608.1"/>
    </source>
</evidence>
<reference evidence="1 2" key="1">
    <citation type="submission" date="2018-01" db="EMBL/GenBank/DDBJ databases">
        <title>Denitrification phenotypes of diverse strains of Pseudomonas stutzeri.</title>
        <authorList>
            <person name="Milligan D.A."/>
            <person name="Bergaust L."/>
            <person name="Bakken L.R."/>
            <person name="Frostegard A."/>
        </authorList>
    </citation>
    <scope>NUCLEOTIDE SEQUENCE [LARGE SCALE GENOMIC DNA]</scope>
    <source>
        <strain evidence="1 2">CCUG 44592</strain>
    </source>
</reference>
<accession>A0A2N8R937</accession>
<dbReference type="EMBL" id="POUM01000024">
    <property type="protein sequence ID" value="PNF57608.1"/>
    <property type="molecule type" value="Genomic_DNA"/>
</dbReference>